<proteinExistence type="predicted"/>
<comment type="caution">
    <text evidence="2">The sequence shown here is derived from an EMBL/GenBank/DDBJ whole genome shotgun (WGS) entry which is preliminary data.</text>
</comment>
<dbReference type="InterPro" id="IPR029787">
    <property type="entry name" value="Nucleotide_cyclase"/>
</dbReference>
<evidence type="ECO:0000256" key="1">
    <source>
        <dbReference type="PROSITE-ProRule" id="PRU00339"/>
    </source>
</evidence>
<sequence length="982" mass="107522">MQPPRPAIHRTIMVVDVERFGDRRRTNPHQVIVRDALYEVVRRALAEAGISWAACWHEDRGDGVLMLVPAEIPKALFVDIVPAVLAAALRHHNQCHRVEEQIRLRMALHAGEVQFDRHGVTSAAVNHTFRLLDARPVKTALADSSGALALVTSGWFFEDVVRHSVTVDPASFRPVWVSEKETSTVAWIALPDHPYPPDPAALTVPAPEPTARSVPAAMFSMRGDIPDFVGRHDELRTLLDTVVTAASQPVRGIAVHAVDGMPGVGKTAFSIHAAHHLADRFPDGQIFLELYGHSPTQTPRDPADALASLLVATGMEQSALPHELDDRARLWRDRIAGKKVLLVLDDAASHDQLRPLLPGTPDCFVLITSRHRLPALDGVHALLLDVMPSDQAACLLLTLAAHAPSSTDADSGAATPTTVEAEVEAVARVVQLCGFLPLAIALAAGRLRSHPTWSIAYLADLLDQAPDRLAHLAGGDRSIRAAFTVSYQHLTAQRRWIFTLLGVHPGPSIDVYALAALADCSLTQAHDHLEALHADCLIQETAPGRFQLHDLLRVYAGSLAATADQADTERAMRQVLDYYLHTAATADGHMTVWTTPTVTITLHTPAHHPDVDTRQRARAWLDTELATLTTCLDHATGHPDLVIALSTTLHNYLRVSCEYEQALRIHHTALAAAERTQDRLGQATTLTYLGRVYYLRGDWTRAQQRHAHALQLFTDLGDQRGQANTLSDLGAVYYLPGEYERAQEVLAHALQLFTDLGDQRGQANTLASLGRVYYLRGEYERAQEVLAHALQLLTDLGDQRGQANALHFLGHLYYLRGDWDRAQHVLDQGHNLWVDLGSRRGQAQTMLGLGRVRHQQGDYDQALDLLTQAHALYAATGERDGQADTLNSLGDLALDHPPAGDPHALFTQAHTLARTIGTALHEAHALAGLGRCAHRAHDLPTATTAFTQALTIYQRLGSPATATITRYLADLHHNTNQHPETP</sequence>
<dbReference type="SUPFAM" id="SSF55073">
    <property type="entry name" value="Nucleotide cyclase"/>
    <property type="match status" value="1"/>
</dbReference>
<keyword evidence="1" id="KW-0802">TPR repeat</keyword>
<evidence type="ECO:0000313" key="2">
    <source>
        <dbReference type="EMBL" id="TCO55673.1"/>
    </source>
</evidence>
<dbReference type="Gene3D" id="1.10.10.10">
    <property type="entry name" value="Winged helix-like DNA-binding domain superfamily/Winged helix DNA-binding domain"/>
    <property type="match status" value="1"/>
</dbReference>
<accession>A0A4R2J8P6</accession>
<dbReference type="OrthoDB" id="581105at2"/>
<dbReference type="InterPro" id="IPR027417">
    <property type="entry name" value="P-loop_NTPase"/>
</dbReference>
<evidence type="ECO:0000313" key="3">
    <source>
        <dbReference type="Proteomes" id="UP000295680"/>
    </source>
</evidence>
<dbReference type="Proteomes" id="UP000295680">
    <property type="component" value="Unassembled WGS sequence"/>
</dbReference>
<dbReference type="EMBL" id="SLWS01000007">
    <property type="protein sequence ID" value="TCO55673.1"/>
    <property type="molecule type" value="Genomic_DNA"/>
</dbReference>
<keyword evidence="3" id="KW-1185">Reference proteome</keyword>
<dbReference type="AlphaFoldDB" id="A0A4R2J8P6"/>
<dbReference type="PROSITE" id="PS50005">
    <property type="entry name" value="TPR"/>
    <property type="match status" value="3"/>
</dbReference>
<feature type="repeat" description="TPR" evidence="1">
    <location>
        <begin position="723"/>
        <end position="756"/>
    </location>
</feature>
<dbReference type="InterPro" id="IPR019734">
    <property type="entry name" value="TPR_rpt"/>
</dbReference>
<dbReference type="Gene3D" id="3.30.70.1230">
    <property type="entry name" value="Nucleotide cyclase"/>
    <property type="match status" value="1"/>
</dbReference>
<dbReference type="PRINTS" id="PR00364">
    <property type="entry name" value="DISEASERSIST"/>
</dbReference>
<dbReference type="Gene3D" id="3.40.50.300">
    <property type="entry name" value="P-loop containing nucleotide triphosphate hydrolases"/>
    <property type="match status" value="1"/>
</dbReference>
<dbReference type="SUPFAM" id="SSF52540">
    <property type="entry name" value="P-loop containing nucleoside triphosphate hydrolases"/>
    <property type="match status" value="1"/>
</dbReference>
<feature type="repeat" description="TPR" evidence="1">
    <location>
        <begin position="763"/>
        <end position="796"/>
    </location>
</feature>
<dbReference type="PANTHER" id="PTHR47691:SF3">
    <property type="entry name" value="HTH-TYPE TRANSCRIPTIONAL REGULATOR RV0890C-RELATED"/>
    <property type="match status" value="1"/>
</dbReference>
<dbReference type="Gene3D" id="1.25.40.10">
    <property type="entry name" value="Tetratricopeptide repeat domain"/>
    <property type="match status" value="2"/>
</dbReference>
<protein>
    <submittedName>
        <fullName evidence="2">Tetratricopeptide (TPR) repeat protein</fullName>
    </submittedName>
</protein>
<dbReference type="Pfam" id="PF13424">
    <property type="entry name" value="TPR_12"/>
    <property type="match status" value="3"/>
</dbReference>
<dbReference type="PANTHER" id="PTHR47691">
    <property type="entry name" value="REGULATOR-RELATED"/>
    <property type="match status" value="1"/>
</dbReference>
<feature type="repeat" description="TPR" evidence="1">
    <location>
        <begin position="843"/>
        <end position="876"/>
    </location>
</feature>
<dbReference type="SUPFAM" id="SSF48452">
    <property type="entry name" value="TPR-like"/>
    <property type="match status" value="2"/>
</dbReference>
<organism evidence="2 3">
    <name type="scientific">Actinocrispum wychmicini</name>
    <dbReference type="NCBI Taxonomy" id="1213861"/>
    <lineage>
        <taxon>Bacteria</taxon>
        <taxon>Bacillati</taxon>
        <taxon>Actinomycetota</taxon>
        <taxon>Actinomycetes</taxon>
        <taxon>Pseudonocardiales</taxon>
        <taxon>Pseudonocardiaceae</taxon>
        <taxon>Actinocrispum</taxon>
    </lineage>
</organism>
<dbReference type="InterPro" id="IPR036388">
    <property type="entry name" value="WH-like_DNA-bd_sf"/>
</dbReference>
<gene>
    <name evidence="2" type="ORF">EV192_10795</name>
</gene>
<dbReference type="InterPro" id="IPR011990">
    <property type="entry name" value="TPR-like_helical_dom_sf"/>
</dbReference>
<name>A0A4R2J8P6_9PSEU</name>
<reference evidence="2 3" key="1">
    <citation type="submission" date="2019-03" db="EMBL/GenBank/DDBJ databases">
        <title>Genomic Encyclopedia of Type Strains, Phase IV (KMG-IV): sequencing the most valuable type-strain genomes for metagenomic binning, comparative biology and taxonomic classification.</title>
        <authorList>
            <person name="Goeker M."/>
        </authorList>
    </citation>
    <scope>NUCLEOTIDE SEQUENCE [LARGE SCALE GENOMIC DNA]</scope>
    <source>
        <strain evidence="2 3">DSM 45934</strain>
    </source>
</reference>
<dbReference type="SMART" id="SM00028">
    <property type="entry name" value="TPR"/>
    <property type="match status" value="6"/>
</dbReference>